<keyword evidence="4" id="KW-0378">Hydrolase</keyword>
<dbReference type="Pfam" id="PF13976">
    <property type="entry name" value="gag_pre-integrs"/>
    <property type="match status" value="1"/>
</dbReference>
<feature type="domain" description="Integrase catalytic" evidence="6">
    <location>
        <begin position="488"/>
        <end position="654"/>
    </location>
</feature>
<dbReference type="Gene3D" id="1.10.510.10">
    <property type="entry name" value="Transferase(Phosphotransferase) domain 1"/>
    <property type="match status" value="1"/>
</dbReference>
<dbReference type="CDD" id="cd09272">
    <property type="entry name" value="RNase_HI_RT_Ty1"/>
    <property type="match status" value="1"/>
</dbReference>
<dbReference type="PROSITE" id="PS50994">
    <property type="entry name" value="INTEGRASE"/>
    <property type="match status" value="1"/>
</dbReference>
<accession>A0A251UIF2</accession>
<dbReference type="InterPro" id="IPR012337">
    <property type="entry name" value="RNaseH-like_sf"/>
</dbReference>
<keyword evidence="8" id="KW-1185">Reference proteome</keyword>
<dbReference type="InterPro" id="IPR011009">
    <property type="entry name" value="Kinase-like_dom_sf"/>
</dbReference>
<evidence type="ECO:0000256" key="4">
    <source>
        <dbReference type="ARBA" id="ARBA00022801"/>
    </source>
</evidence>
<evidence type="ECO:0000259" key="6">
    <source>
        <dbReference type="PROSITE" id="PS50994"/>
    </source>
</evidence>
<keyword evidence="2" id="KW-0479">Metal-binding</keyword>
<feature type="region of interest" description="Disordered" evidence="5">
    <location>
        <begin position="220"/>
        <end position="239"/>
    </location>
</feature>
<dbReference type="InterPro" id="IPR013103">
    <property type="entry name" value="RVT_2"/>
</dbReference>
<reference evidence="8" key="1">
    <citation type="journal article" date="2017" name="Nature">
        <title>The sunflower genome provides insights into oil metabolism, flowering and Asterid evolution.</title>
        <authorList>
            <person name="Badouin H."/>
            <person name="Gouzy J."/>
            <person name="Grassa C.J."/>
            <person name="Murat F."/>
            <person name="Staton S.E."/>
            <person name="Cottret L."/>
            <person name="Lelandais-Briere C."/>
            <person name="Owens G.L."/>
            <person name="Carrere S."/>
            <person name="Mayjonade B."/>
            <person name="Legrand L."/>
            <person name="Gill N."/>
            <person name="Kane N.C."/>
            <person name="Bowers J.E."/>
            <person name="Hubner S."/>
            <person name="Bellec A."/>
            <person name="Berard A."/>
            <person name="Berges H."/>
            <person name="Blanchet N."/>
            <person name="Boniface M.C."/>
            <person name="Brunel D."/>
            <person name="Catrice O."/>
            <person name="Chaidir N."/>
            <person name="Claudel C."/>
            <person name="Donnadieu C."/>
            <person name="Faraut T."/>
            <person name="Fievet G."/>
            <person name="Helmstetter N."/>
            <person name="King M."/>
            <person name="Knapp S.J."/>
            <person name="Lai Z."/>
            <person name="Le Paslier M.C."/>
            <person name="Lippi Y."/>
            <person name="Lorenzon L."/>
            <person name="Mandel J.R."/>
            <person name="Marage G."/>
            <person name="Marchand G."/>
            <person name="Marquand E."/>
            <person name="Bret-Mestries E."/>
            <person name="Morien E."/>
            <person name="Nambeesan S."/>
            <person name="Nguyen T."/>
            <person name="Pegot-Espagnet P."/>
            <person name="Pouilly N."/>
            <person name="Raftis F."/>
            <person name="Sallet E."/>
            <person name="Schiex T."/>
            <person name="Thomas J."/>
            <person name="Vandecasteele C."/>
            <person name="Vares D."/>
            <person name="Vear F."/>
            <person name="Vautrin S."/>
            <person name="Crespi M."/>
            <person name="Mangin B."/>
            <person name="Burke J.M."/>
            <person name="Salse J."/>
            <person name="Munos S."/>
            <person name="Vincourt P."/>
            <person name="Rieseberg L.H."/>
            <person name="Langlade N.B."/>
        </authorList>
    </citation>
    <scope>NUCLEOTIDE SEQUENCE [LARGE SCALE GENOMIC DNA]</scope>
    <source>
        <strain evidence="8">cv. SF193</strain>
    </source>
</reference>
<keyword evidence="1" id="KW-0645">Protease</keyword>
<dbReference type="Pfam" id="PF14223">
    <property type="entry name" value="Retrotran_gag_2"/>
    <property type="match status" value="1"/>
</dbReference>
<feature type="compositionally biased region" description="Polar residues" evidence="5">
    <location>
        <begin position="755"/>
        <end position="766"/>
    </location>
</feature>
<dbReference type="InterPro" id="IPR054722">
    <property type="entry name" value="PolX-like_BBD"/>
</dbReference>
<evidence type="ECO:0000313" key="7">
    <source>
        <dbReference type="EMBL" id="OTG22666.1"/>
    </source>
</evidence>
<evidence type="ECO:0000256" key="3">
    <source>
        <dbReference type="ARBA" id="ARBA00022750"/>
    </source>
</evidence>
<dbReference type="PANTHER" id="PTHR42648:SF18">
    <property type="entry name" value="RETROTRANSPOSON, UNCLASSIFIED-LIKE PROTEIN"/>
    <property type="match status" value="1"/>
</dbReference>
<evidence type="ECO:0000256" key="5">
    <source>
        <dbReference type="SAM" id="MobiDB-lite"/>
    </source>
</evidence>
<feature type="region of interest" description="Disordered" evidence="5">
    <location>
        <begin position="739"/>
        <end position="766"/>
    </location>
</feature>
<dbReference type="InterPro" id="IPR036397">
    <property type="entry name" value="RNaseH_sf"/>
</dbReference>
<dbReference type="SUPFAM" id="SSF56112">
    <property type="entry name" value="Protein kinase-like (PK-like)"/>
    <property type="match status" value="1"/>
</dbReference>
<dbReference type="InterPro" id="IPR039537">
    <property type="entry name" value="Retrotran_Ty1/copia-like"/>
</dbReference>
<proteinExistence type="predicted"/>
<dbReference type="Pfam" id="PF07727">
    <property type="entry name" value="RVT_2"/>
    <property type="match status" value="1"/>
</dbReference>
<dbReference type="InParanoid" id="A0A251UIF2"/>
<name>A0A251UIF2_HELAN</name>
<dbReference type="Gene3D" id="3.30.420.10">
    <property type="entry name" value="Ribonuclease H-like superfamily/Ribonuclease H"/>
    <property type="match status" value="1"/>
</dbReference>
<dbReference type="Pfam" id="PF25597">
    <property type="entry name" value="SH3_retrovirus"/>
    <property type="match status" value="1"/>
</dbReference>
<dbReference type="OMA" id="AIDFHDF"/>
<evidence type="ECO:0000256" key="1">
    <source>
        <dbReference type="ARBA" id="ARBA00022670"/>
    </source>
</evidence>
<dbReference type="Pfam" id="PF22936">
    <property type="entry name" value="Pol_BBD"/>
    <property type="match status" value="1"/>
</dbReference>
<sequence length="1431" mass="165805">MNQAQGIQTQIPKLTGQNYYHWHIQIKVLFESQELWNIIDEGIKELGTNPTDEATATYRESVKKDKRALHIIYQSVNDTIFERIALAKTSKEAWDILHKSYRGETRVKTIKLQSLRCEFDALNMKEGESIEEYFNRTITIVNQLRMNEDNISEQHVVEKILRSLTRNFESVVITIEETKNLGDVSTEELMGILQSHELRLKRYDDAPIEHAFQVQNSIQDRYTQTRNEGAGRGRSKGKGRNWNSIRCYACQRLGHTTKFCKRKDESEKPDNALIHKDGDIVEHEDTMFMIFNVEEAVKEDCWYLDSGCSNHMTGNRDLFINLDESLKKEVRTGDDKRLEVIGSGEVSVSIKGRTRKIPNVFYVKGLKHNLLSVGQLINKGYTILFQKDRCIIKDAESEVIGEIRMTSNKMFPLHLDSDINFAMTMTTKDTSILWHKRYGHVNVDTLINMENKGLVFGLPKIMKQESLCEGCISGKQTKKTFPRKAMWQASKPLQLVHSDICGPMRTESIGGCRYFITFIDDYTRKSWVYFLKYKSEALNYFKRFKALNEKQSDHLIKTLRSDRGGEYCSNAFQEYLKVNCIRHQLTNSYSPQQNGVAERKNRTLMELSRSMMNAKELPNCYWAEAVACATYILNRTVTKTRPNITPYEAWNGNKPNVEHLKVFGCLAYVHIPKQRRDKLDKKTEKTVFVGYSENSKGYKLYNPQSNKIIISRDVVFDENKRWILDSESDVIPVIVTDDEESQTQAHNDPNDAQEETVSTEQSQPNVSTLQANEELNPGENQNQHNEECLAAEHAHEHDINSSSSDSENEVIRTKSLNNVYRNSRALTEEEVRQKYKDNQVVNFVLYTSADPTSYEEASKDSRWTEAMDKEIESIHKNQTWELVDPPIHQKPIGVKWIYKTKYDEKGNVDKYKARLVVKGYKQKYGIDYQEVFAPVIRFETIRLVLALATHHGWHLHQMDVKTAFLNGKLEEQVYIEQPQGYIQKGEEKKVCHLKRALYGLKQAPRAWYSRIDAYFIQNKFKKCIYEHTLYIKDTNEGKLVICLYVDDLILASSSMRLISDFKESMKKEFEMTDMGCLHYFLGMEVSYENGNIILSQKKYMRSLLEKFRMTSCNTVSTPMEYGLKLSKDDPEDFVDEKVYRSLVGSLMYLTNTRPDIMFAVSKISRFMENPKKSHWEAAKRILKYIKGTQQQGITYSKGGKKQLVGFSDSDYAGNIDDSKSTSGYIFHLGSGPVSWQSKKQKVVALSSTEEEYMALSLTGCQALWIKGILNDLEGKQDCSIPIFCDNKSTICLARDPVYHGKSKHIRVKYHFIRDLIKKREVAVIFCVTKDQMADIMTKALQPKDFIRLKETLNSEFWKSNTELWTPHPITQKCDVYSFGMLLFEIIGRRRNMDVSLGESQQWFPIWAWGKYEKKQLKDLMIVCGIEEKDQL</sequence>
<dbReference type="GO" id="GO:0046872">
    <property type="term" value="F:metal ion binding"/>
    <property type="evidence" value="ECO:0007669"/>
    <property type="project" value="UniProtKB-KW"/>
</dbReference>
<dbReference type="InterPro" id="IPR001584">
    <property type="entry name" value="Integrase_cat-core"/>
</dbReference>
<dbReference type="InterPro" id="IPR057670">
    <property type="entry name" value="SH3_retrovirus"/>
</dbReference>
<keyword evidence="3" id="KW-0064">Aspartyl protease</keyword>
<dbReference type="InterPro" id="IPR043502">
    <property type="entry name" value="DNA/RNA_pol_sf"/>
</dbReference>
<evidence type="ECO:0000256" key="2">
    <source>
        <dbReference type="ARBA" id="ARBA00022723"/>
    </source>
</evidence>
<dbReference type="Proteomes" id="UP000215914">
    <property type="component" value="Chromosome 6"/>
</dbReference>
<dbReference type="EMBL" id="CM007895">
    <property type="protein sequence ID" value="OTG22666.1"/>
    <property type="molecule type" value="Genomic_DNA"/>
</dbReference>
<dbReference type="GO" id="GO:0015074">
    <property type="term" value="P:DNA integration"/>
    <property type="evidence" value="ECO:0007669"/>
    <property type="project" value="InterPro"/>
</dbReference>
<dbReference type="SUPFAM" id="SSF53098">
    <property type="entry name" value="Ribonuclease H-like"/>
    <property type="match status" value="1"/>
</dbReference>
<dbReference type="InterPro" id="IPR025724">
    <property type="entry name" value="GAG-pre-integrase_dom"/>
</dbReference>
<dbReference type="GO" id="GO:0004190">
    <property type="term" value="F:aspartic-type endopeptidase activity"/>
    <property type="evidence" value="ECO:0007669"/>
    <property type="project" value="UniProtKB-KW"/>
</dbReference>
<protein>
    <recommendedName>
        <fullName evidence="6">Integrase catalytic domain-containing protein</fullName>
    </recommendedName>
</protein>
<gene>
    <name evidence="7" type="ORF">HannXRQ_Chr06g0174011</name>
</gene>
<dbReference type="PANTHER" id="PTHR42648">
    <property type="entry name" value="TRANSPOSASE, PUTATIVE-RELATED"/>
    <property type="match status" value="1"/>
</dbReference>
<dbReference type="Pfam" id="PF00665">
    <property type="entry name" value="rve"/>
    <property type="match status" value="1"/>
</dbReference>
<dbReference type="SUPFAM" id="SSF56672">
    <property type="entry name" value="DNA/RNA polymerases"/>
    <property type="match status" value="1"/>
</dbReference>
<dbReference type="GO" id="GO:0003676">
    <property type="term" value="F:nucleic acid binding"/>
    <property type="evidence" value="ECO:0007669"/>
    <property type="project" value="InterPro"/>
</dbReference>
<evidence type="ECO:0000313" key="8">
    <source>
        <dbReference type="Proteomes" id="UP000215914"/>
    </source>
</evidence>
<organism evidence="7 8">
    <name type="scientific">Helianthus annuus</name>
    <name type="common">Common sunflower</name>
    <dbReference type="NCBI Taxonomy" id="4232"/>
    <lineage>
        <taxon>Eukaryota</taxon>
        <taxon>Viridiplantae</taxon>
        <taxon>Streptophyta</taxon>
        <taxon>Embryophyta</taxon>
        <taxon>Tracheophyta</taxon>
        <taxon>Spermatophyta</taxon>
        <taxon>Magnoliopsida</taxon>
        <taxon>eudicotyledons</taxon>
        <taxon>Gunneridae</taxon>
        <taxon>Pentapetalae</taxon>
        <taxon>asterids</taxon>
        <taxon>campanulids</taxon>
        <taxon>Asterales</taxon>
        <taxon>Asteraceae</taxon>
        <taxon>Asteroideae</taxon>
        <taxon>Heliantheae alliance</taxon>
        <taxon>Heliantheae</taxon>
        <taxon>Helianthus</taxon>
    </lineage>
</organism>
<dbReference type="GO" id="GO:0006508">
    <property type="term" value="P:proteolysis"/>
    <property type="evidence" value="ECO:0007669"/>
    <property type="project" value="UniProtKB-KW"/>
</dbReference>